<evidence type="ECO:0000313" key="2">
    <source>
        <dbReference type="EMBL" id="CAD8084424.1"/>
    </source>
</evidence>
<dbReference type="Proteomes" id="UP000688137">
    <property type="component" value="Unassembled WGS sequence"/>
</dbReference>
<feature type="transmembrane region" description="Helical" evidence="1">
    <location>
        <begin position="274"/>
        <end position="293"/>
    </location>
</feature>
<keyword evidence="3" id="KW-1185">Reference proteome</keyword>
<evidence type="ECO:0000256" key="1">
    <source>
        <dbReference type="SAM" id="Phobius"/>
    </source>
</evidence>
<protein>
    <submittedName>
        <fullName evidence="2">Uncharacterized protein</fullName>
    </submittedName>
</protein>
<comment type="caution">
    <text evidence="2">The sequence shown here is derived from an EMBL/GenBank/DDBJ whole genome shotgun (WGS) entry which is preliminary data.</text>
</comment>
<proteinExistence type="predicted"/>
<evidence type="ECO:0000313" key="3">
    <source>
        <dbReference type="Proteomes" id="UP000688137"/>
    </source>
</evidence>
<organism evidence="2 3">
    <name type="scientific">Paramecium primaurelia</name>
    <dbReference type="NCBI Taxonomy" id="5886"/>
    <lineage>
        <taxon>Eukaryota</taxon>
        <taxon>Sar</taxon>
        <taxon>Alveolata</taxon>
        <taxon>Ciliophora</taxon>
        <taxon>Intramacronucleata</taxon>
        <taxon>Oligohymenophorea</taxon>
        <taxon>Peniculida</taxon>
        <taxon>Parameciidae</taxon>
        <taxon>Paramecium</taxon>
    </lineage>
</organism>
<sequence length="364" mass="43409">MEQPPEYIFASIDNCFDNSIVFYFRILRWDFILMVIFAILHLPQLIFCITENSIFNQFQLQLETFTVPNIDISNETAFLIGVLGDAIGTLLYFLSLIYLRQKQMDFHQLQLIQKIYVPFFNLIHMKYIQFHYEEQSIQREIDQIRKEKVRSIFQEIIISRYVRKTRFHQSLTDELKDITKELSQKFNIFLASDDLESIKAFVVFKSKVDRDLFYEKYNQDCLVRNGGLLRKKQCLTIILLAPLIVFENMALKNARNNTVKCTEYCLDNDFTRTAYYIITGFWIFIADILGWIFLELIINKEKQIYLVQEQKVILIRIIVYLICYTLLVPILIHGKQLEILYQSFKVIHQQKNDQFLENGLLIMD</sequence>
<feature type="transmembrane region" description="Helical" evidence="1">
    <location>
        <begin position="76"/>
        <end position="99"/>
    </location>
</feature>
<gene>
    <name evidence="2" type="ORF">PPRIM_AZ9-3.1.T0720056</name>
</gene>
<dbReference type="AlphaFoldDB" id="A0A8S1NCI4"/>
<keyword evidence="1" id="KW-1133">Transmembrane helix</keyword>
<dbReference type="EMBL" id="CAJJDM010000075">
    <property type="protein sequence ID" value="CAD8084424.1"/>
    <property type="molecule type" value="Genomic_DNA"/>
</dbReference>
<feature type="transmembrane region" description="Helical" evidence="1">
    <location>
        <begin position="313"/>
        <end position="332"/>
    </location>
</feature>
<keyword evidence="1" id="KW-0472">Membrane</keyword>
<name>A0A8S1NCI4_PARPR</name>
<accession>A0A8S1NCI4</accession>
<feature type="transmembrane region" description="Helical" evidence="1">
    <location>
        <begin position="234"/>
        <end position="254"/>
    </location>
</feature>
<feature type="transmembrane region" description="Helical" evidence="1">
    <location>
        <begin position="31"/>
        <end position="56"/>
    </location>
</feature>
<reference evidence="2" key="1">
    <citation type="submission" date="2021-01" db="EMBL/GenBank/DDBJ databases">
        <authorList>
            <consortium name="Genoscope - CEA"/>
            <person name="William W."/>
        </authorList>
    </citation>
    <scope>NUCLEOTIDE SEQUENCE</scope>
</reference>
<keyword evidence="1" id="KW-0812">Transmembrane</keyword>